<gene>
    <name evidence="2" type="ORF">AsGV008</name>
</gene>
<dbReference type="EMBL" id="KC994902">
    <property type="protein sequence ID" value="AHN92047.1"/>
    <property type="molecule type" value="Genomic_DNA"/>
</dbReference>
<reference evidence="2" key="1">
    <citation type="journal article" date="2014" name="Arch. Virol.">
        <title>Complete genome sequence of Agrotis segetum granulovirus Shanghai strain.</title>
        <authorList>
            <person name="Zhang X."/>
            <person name="Liang Z."/>
            <person name="Yin X."/>
            <person name="Wang J."/>
            <person name="Shao X."/>
        </authorList>
    </citation>
    <scope>NUCLEOTIDE SEQUENCE</scope>
    <source>
        <strain evidence="2">L1</strain>
    </source>
</reference>
<organism evidence="2">
    <name type="scientific">Agrotis segetum granulosis virus</name>
    <name type="common">AsGV</name>
    <name type="synonym">Agrotis segetum granulovirus</name>
    <dbReference type="NCBI Taxonomy" id="10464"/>
    <lineage>
        <taxon>Viruses</taxon>
        <taxon>Viruses incertae sedis</taxon>
        <taxon>Naldaviricetes</taxon>
        <taxon>Lefavirales</taxon>
        <taxon>Baculoviridae</taxon>
        <taxon>Betabaculovirus</taxon>
        <taxon>Betabaculovirus agsegetum</taxon>
    </lineage>
</organism>
<keyword evidence="1" id="KW-0812">Transmembrane</keyword>
<sequence length="59" mass="7269">MFYIKINWSTIIFFVALKRASLWIMPMVIQKRFADFFNRQVGIIHEKRFIIWRECCVNV</sequence>
<evidence type="ECO:0000256" key="1">
    <source>
        <dbReference type="SAM" id="Phobius"/>
    </source>
</evidence>
<name>A0A023MIB3_GVAS</name>
<protein>
    <submittedName>
        <fullName evidence="2">Uncharacterized protein</fullName>
    </submittedName>
</protein>
<accession>A0A023MIB3</accession>
<evidence type="ECO:0000313" key="2">
    <source>
        <dbReference type="EMBL" id="AHN92047.1"/>
    </source>
</evidence>
<organismHost>
    <name type="scientific">Agrotis segetum</name>
    <name type="common">Turnip moth</name>
    <dbReference type="NCBI Taxonomy" id="47767"/>
</organismHost>
<feature type="transmembrane region" description="Helical" evidence="1">
    <location>
        <begin position="6"/>
        <end position="29"/>
    </location>
</feature>
<proteinExistence type="predicted"/>
<keyword evidence="1" id="KW-0472">Membrane</keyword>
<keyword evidence="1" id="KW-1133">Transmembrane helix</keyword>